<feature type="compositionally biased region" description="Low complexity" evidence="1">
    <location>
        <begin position="78"/>
        <end position="113"/>
    </location>
</feature>
<name>X6NS38_RETFI</name>
<proteinExistence type="predicted"/>
<evidence type="ECO:0000313" key="3">
    <source>
        <dbReference type="Proteomes" id="UP000023152"/>
    </source>
</evidence>
<comment type="caution">
    <text evidence="2">The sequence shown here is derived from an EMBL/GenBank/DDBJ whole genome shotgun (WGS) entry which is preliminary data.</text>
</comment>
<feature type="region of interest" description="Disordered" evidence="1">
    <location>
        <begin position="161"/>
        <end position="183"/>
    </location>
</feature>
<gene>
    <name evidence="2" type="ORF">RFI_08976</name>
</gene>
<feature type="region of interest" description="Disordered" evidence="1">
    <location>
        <begin position="54"/>
        <end position="115"/>
    </location>
</feature>
<dbReference type="Proteomes" id="UP000023152">
    <property type="component" value="Unassembled WGS sequence"/>
</dbReference>
<sequence>MYNFQMRSAHRNSESDGYGTNHLKLPTGLTLNNSYAGFVAFSGTPGEAGFQPSIEMNTHHRPPMASAGHAQMSKPTLSSMHTHTSNSTSNTSMDTDSGLSLSLPSIDDSPSHSNITTTSLDPAKIVASMPCFRTIMDSVCPTEKGVGMIWDSKAQCEENFNNIPPDLATPNPKPTQTRKETQKRSVMIKKNTFASYFVGCTWTSSNKHYIKKNDKQFTDMSYGIDPTSSPPIKKFRRNSSPLSLSEKKREVKKNISPKTKTQRTQPSEDWDSYFQEFGKIYAENNRQLPSMRAIMKHLKLVFPKPKKF</sequence>
<reference evidence="2 3" key="1">
    <citation type="journal article" date="2013" name="Curr. Biol.">
        <title>The Genome of the Foraminiferan Reticulomyxa filosa.</title>
        <authorList>
            <person name="Glockner G."/>
            <person name="Hulsmann N."/>
            <person name="Schleicher M."/>
            <person name="Noegel A.A."/>
            <person name="Eichinger L."/>
            <person name="Gallinger C."/>
            <person name="Pawlowski J."/>
            <person name="Sierra R."/>
            <person name="Euteneuer U."/>
            <person name="Pillet L."/>
            <person name="Moustafa A."/>
            <person name="Platzer M."/>
            <person name="Groth M."/>
            <person name="Szafranski K."/>
            <person name="Schliwa M."/>
        </authorList>
    </citation>
    <scope>NUCLEOTIDE SEQUENCE [LARGE SCALE GENOMIC DNA]</scope>
</reference>
<keyword evidence="3" id="KW-1185">Reference proteome</keyword>
<dbReference type="AlphaFoldDB" id="X6NS38"/>
<dbReference type="EMBL" id="ASPP01006828">
    <property type="protein sequence ID" value="ETO28157.1"/>
    <property type="molecule type" value="Genomic_DNA"/>
</dbReference>
<feature type="region of interest" description="Disordered" evidence="1">
    <location>
        <begin position="221"/>
        <end position="268"/>
    </location>
</feature>
<accession>X6NS38</accession>
<evidence type="ECO:0000313" key="2">
    <source>
        <dbReference type="EMBL" id="ETO28157.1"/>
    </source>
</evidence>
<feature type="compositionally biased region" description="Polar residues" evidence="1">
    <location>
        <begin position="256"/>
        <end position="267"/>
    </location>
</feature>
<organism evidence="2 3">
    <name type="scientific">Reticulomyxa filosa</name>
    <dbReference type="NCBI Taxonomy" id="46433"/>
    <lineage>
        <taxon>Eukaryota</taxon>
        <taxon>Sar</taxon>
        <taxon>Rhizaria</taxon>
        <taxon>Retaria</taxon>
        <taxon>Foraminifera</taxon>
        <taxon>Monothalamids</taxon>
        <taxon>Reticulomyxidae</taxon>
        <taxon>Reticulomyxa</taxon>
    </lineage>
</organism>
<evidence type="ECO:0000256" key="1">
    <source>
        <dbReference type="SAM" id="MobiDB-lite"/>
    </source>
</evidence>
<protein>
    <submittedName>
        <fullName evidence="2">Uncharacterized protein</fullName>
    </submittedName>
</protein>